<dbReference type="Proteomes" id="UP000051249">
    <property type="component" value="Unassembled WGS sequence"/>
</dbReference>
<evidence type="ECO:0000256" key="2">
    <source>
        <dbReference type="ARBA" id="ARBA00022448"/>
    </source>
</evidence>
<dbReference type="FunFam" id="1.10.3720.10:FF:000006">
    <property type="entry name" value="Glutamate/aspartate ABC transporter, permease protein GltK"/>
    <property type="match status" value="1"/>
</dbReference>
<name>A0A0R2NQ34_9LACO</name>
<evidence type="ECO:0000256" key="5">
    <source>
        <dbReference type="ARBA" id="ARBA00022970"/>
    </source>
</evidence>
<keyword evidence="6 8" id="KW-1133">Transmembrane helix</keyword>
<dbReference type="Pfam" id="PF00528">
    <property type="entry name" value="BPD_transp_1"/>
    <property type="match status" value="1"/>
</dbReference>
<dbReference type="SUPFAM" id="SSF161098">
    <property type="entry name" value="MetI-like"/>
    <property type="match status" value="1"/>
</dbReference>
<keyword evidence="11" id="KW-1185">Reference proteome</keyword>
<evidence type="ECO:0000256" key="8">
    <source>
        <dbReference type="RuleBase" id="RU363032"/>
    </source>
</evidence>
<accession>A0A0R2NQ34</accession>
<proteinExistence type="inferred from homology"/>
<comment type="caution">
    <text evidence="10">The sequence shown here is derived from an EMBL/GenBank/DDBJ whole genome shotgun (WGS) entry which is preliminary data.</text>
</comment>
<sequence length="202" mass="22639">MQGALMTLQIFCWTIIGSLILGAILALGLVSRFGFLKKIISGYVWLMRGTPLLLQLIFVFYGLPTIHIIFPRYEAALFAFILNYAAYFAEIFRGGLQAVDQGQYEAGRVLQMSYWQITKSVVMPQVAKIVLPSLGNEVINLVKDSSLVYVIGLGDLLRAGNVAAARDVSLVPFILVGIIYLLLTAICTYFLRRVEKHYSYFR</sequence>
<keyword evidence="3" id="KW-1003">Cell membrane</keyword>
<dbReference type="PATRIC" id="fig|480391.4.peg.330"/>
<dbReference type="GO" id="GO:0006865">
    <property type="term" value="P:amino acid transport"/>
    <property type="evidence" value="ECO:0007669"/>
    <property type="project" value="UniProtKB-KW"/>
</dbReference>
<gene>
    <name evidence="10" type="ORF">IV88_GL000326</name>
</gene>
<dbReference type="GO" id="GO:0043190">
    <property type="term" value="C:ATP-binding cassette (ABC) transporter complex"/>
    <property type="evidence" value="ECO:0007669"/>
    <property type="project" value="InterPro"/>
</dbReference>
<dbReference type="InterPro" id="IPR010065">
    <property type="entry name" value="AA_ABC_transptr_permease_3TM"/>
</dbReference>
<dbReference type="CDD" id="cd06261">
    <property type="entry name" value="TM_PBP2"/>
    <property type="match status" value="1"/>
</dbReference>
<feature type="transmembrane region" description="Helical" evidence="8">
    <location>
        <begin position="170"/>
        <end position="191"/>
    </location>
</feature>
<dbReference type="PANTHER" id="PTHR30614:SF0">
    <property type="entry name" value="L-CYSTINE TRANSPORT SYSTEM PERMEASE PROTEIN TCYL"/>
    <property type="match status" value="1"/>
</dbReference>
<evidence type="ECO:0000256" key="6">
    <source>
        <dbReference type="ARBA" id="ARBA00022989"/>
    </source>
</evidence>
<dbReference type="PANTHER" id="PTHR30614">
    <property type="entry name" value="MEMBRANE COMPONENT OF AMINO ACID ABC TRANSPORTER"/>
    <property type="match status" value="1"/>
</dbReference>
<evidence type="ECO:0000313" key="10">
    <source>
        <dbReference type="EMBL" id="KRO25290.1"/>
    </source>
</evidence>
<evidence type="ECO:0000313" key="11">
    <source>
        <dbReference type="Proteomes" id="UP000051249"/>
    </source>
</evidence>
<keyword evidence="5" id="KW-0029">Amino-acid transport</keyword>
<dbReference type="PROSITE" id="PS50928">
    <property type="entry name" value="ABC_TM1"/>
    <property type="match status" value="1"/>
</dbReference>
<evidence type="ECO:0000256" key="4">
    <source>
        <dbReference type="ARBA" id="ARBA00022692"/>
    </source>
</evidence>
<dbReference type="EMBL" id="JQCQ01000013">
    <property type="protein sequence ID" value="KRO25290.1"/>
    <property type="molecule type" value="Genomic_DNA"/>
</dbReference>
<feature type="domain" description="ABC transmembrane type-1" evidence="9">
    <location>
        <begin position="4"/>
        <end position="191"/>
    </location>
</feature>
<feature type="transmembrane region" description="Helical" evidence="8">
    <location>
        <begin position="51"/>
        <end position="70"/>
    </location>
</feature>
<comment type="subcellular location">
    <subcellularLocation>
        <location evidence="1 8">Cell membrane</location>
        <topology evidence="1 8">Multi-pass membrane protein</topology>
    </subcellularLocation>
</comment>
<reference evidence="10 11" key="1">
    <citation type="journal article" date="2015" name="Genome Announc.">
        <title>Expanding the biotechnology potential of lactobacilli through comparative genomics of 213 strains and associated genera.</title>
        <authorList>
            <person name="Sun Z."/>
            <person name="Harris H.M."/>
            <person name="McCann A."/>
            <person name="Guo C."/>
            <person name="Argimon S."/>
            <person name="Zhang W."/>
            <person name="Yang X."/>
            <person name="Jeffery I.B."/>
            <person name="Cooney J.C."/>
            <person name="Kagawa T.F."/>
            <person name="Liu W."/>
            <person name="Song Y."/>
            <person name="Salvetti E."/>
            <person name="Wrobel A."/>
            <person name="Rasinkangas P."/>
            <person name="Parkhill J."/>
            <person name="Rea M.C."/>
            <person name="O'Sullivan O."/>
            <person name="Ritari J."/>
            <person name="Douillard F.P."/>
            <person name="Paul Ross R."/>
            <person name="Yang R."/>
            <person name="Briner A.E."/>
            <person name="Felis G.E."/>
            <person name="de Vos W.M."/>
            <person name="Barrangou R."/>
            <person name="Klaenhammer T.R."/>
            <person name="Caufield P.W."/>
            <person name="Cui Y."/>
            <person name="Zhang H."/>
            <person name="O'Toole P.W."/>
        </authorList>
    </citation>
    <scope>NUCLEOTIDE SEQUENCE [LARGE SCALE GENOMIC DNA]</scope>
    <source>
        <strain evidence="10 11">DSM 23026</strain>
    </source>
</reference>
<keyword evidence="4 8" id="KW-0812">Transmembrane</keyword>
<evidence type="ECO:0000256" key="7">
    <source>
        <dbReference type="ARBA" id="ARBA00023136"/>
    </source>
</evidence>
<dbReference type="AlphaFoldDB" id="A0A0R2NQ34"/>
<dbReference type="InterPro" id="IPR000515">
    <property type="entry name" value="MetI-like"/>
</dbReference>
<dbReference type="InterPro" id="IPR043429">
    <property type="entry name" value="ArtM/GltK/GlnP/TcyL/YhdX-like"/>
</dbReference>
<evidence type="ECO:0000256" key="3">
    <source>
        <dbReference type="ARBA" id="ARBA00022475"/>
    </source>
</evidence>
<dbReference type="GO" id="GO:0022857">
    <property type="term" value="F:transmembrane transporter activity"/>
    <property type="evidence" value="ECO:0007669"/>
    <property type="project" value="InterPro"/>
</dbReference>
<comment type="similarity">
    <text evidence="8">Belongs to the binding-protein-dependent transport system permease family.</text>
</comment>
<organism evidence="10 11">
    <name type="scientific">Pediococcus argentinicus</name>
    <dbReference type="NCBI Taxonomy" id="480391"/>
    <lineage>
        <taxon>Bacteria</taxon>
        <taxon>Bacillati</taxon>
        <taxon>Bacillota</taxon>
        <taxon>Bacilli</taxon>
        <taxon>Lactobacillales</taxon>
        <taxon>Lactobacillaceae</taxon>
        <taxon>Pediococcus</taxon>
    </lineage>
</organism>
<dbReference type="InterPro" id="IPR035906">
    <property type="entry name" value="MetI-like_sf"/>
</dbReference>
<keyword evidence="2 8" id="KW-0813">Transport</keyword>
<evidence type="ECO:0000256" key="1">
    <source>
        <dbReference type="ARBA" id="ARBA00004651"/>
    </source>
</evidence>
<keyword evidence="7 8" id="KW-0472">Membrane</keyword>
<dbReference type="NCBIfam" id="TIGR01726">
    <property type="entry name" value="HEQRo_perm_3TM"/>
    <property type="match status" value="1"/>
</dbReference>
<protein>
    <submittedName>
        <fullName evidence="10">Polar amino acid transport system permease</fullName>
    </submittedName>
</protein>
<evidence type="ECO:0000259" key="9">
    <source>
        <dbReference type="PROSITE" id="PS50928"/>
    </source>
</evidence>
<dbReference type="Gene3D" id="1.10.3720.10">
    <property type="entry name" value="MetI-like"/>
    <property type="match status" value="1"/>
</dbReference>
<feature type="transmembrane region" description="Helical" evidence="8">
    <location>
        <begin position="6"/>
        <end position="30"/>
    </location>
</feature>